<name>A0A250L7H8_9BURK</name>
<feature type="region of interest" description="Disordered" evidence="1">
    <location>
        <begin position="26"/>
        <end position="64"/>
    </location>
</feature>
<reference evidence="2" key="2">
    <citation type="journal article" date="2017" name="Genome Announc.">
        <title>High-Quality Draft Genome Sequence of Burkholderia contaminans CH-1, a Gram-Negative Bacterium That Metabolizes 2-Azahypoxanthine, a Plant Growth-Regulating Compound.</title>
        <authorList>
            <person name="Choi J.-H."/>
            <person name="Sugiura H."/>
            <person name="Moriuchi R."/>
            <person name="Kawagishi H."/>
            <person name="Dohra H."/>
        </authorList>
    </citation>
    <scope>NUCLEOTIDE SEQUENCE</scope>
    <source>
        <strain evidence="2">CH-1</strain>
    </source>
</reference>
<protein>
    <submittedName>
        <fullName evidence="2">Uncharacterized protein</fullName>
    </submittedName>
</protein>
<dbReference type="AlphaFoldDB" id="A0A250L7H8"/>
<proteinExistence type="predicted"/>
<sequence length="93" mass="10170">MRQRAGCTAVEIAELGRGERAVVAKRERGGNKSVGHAKQKTWQPSLARDCAGPSDRSLEKANGAAHGRTALRILSGWRWSKNGQSMIHSAKYR</sequence>
<evidence type="ECO:0000313" key="2">
    <source>
        <dbReference type="EMBL" id="BBA40544.1"/>
    </source>
</evidence>
<dbReference type="EMBL" id="AP018358">
    <property type="protein sequence ID" value="BBA40544.1"/>
    <property type="molecule type" value="Genomic_DNA"/>
</dbReference>
<reference evidence="2" key="1">
    <citation type="journal article" date="2016" name="Biosci. Biotechnol. Biochem.">
        <title>Bioconversion of AHX to AOH by resting cells of Burkholderia contaminans CH-1.</title>
        <authorList>
            <person name="Choi J.H."/>
            <person name="Kikuchi A."/>
            <person name="Pumkaeo P."/>
            <person name="Hirai H."/>
            <person name="Tokuyama S."/>
            <person name="Kawagishi H."/>
        </authorList>
    </citation>
    <scope>NUCLEOTIDE SEQUENCE</scope>
    <source>
        <strain evidence="2">CH-1</strain>
    </source>
</reference>
<accession>A0A250L7H8</accession>
<gene>
    <name evidence="2" type="ORF">BCCH1_29740</name>
</gene>
<evidence type="ECO:0000256" key="1">
    <source>
        <dbReference type="SAM" id="MobiDB-lite"/>
    </source>
</evidence>
<organism evidence="2">
    <name type="scientific">Burkholderia contaminans</name>
    <dbReference type="NCBI Taxonomy" id="488447"/>
    <lineage>
        <taxon>Bacteria</taxon>
        <taxon>Pseudomonadati</taxon>
        <taxon>Pseudomonadota</taxon>
        <taxon>Betaproteobacteria</taxon>
        <taxon>Burkholderiales</taxon>
        <taxon>Burkholderiaceae</taxon>
        <taxon>Burkholderia</taxon>
        <taxon>Burkholderia cepacia complex</taxon>
    </lineage>
</organism>